<dbReference type="GeneID" id="87874401"/>
<feature type="region of interest" description="Disordered" evidence="1">
    <location>
        <begin position="160"/>
        <end position="184"/>
    </location>
</feature>
<organism evidence="2 3">
    <name type="scientific">Neurospora hispaniola</name>
    <dbReference type="NCBI Taxonomy" id="588809"/>
    <lineage>
        <taxon>Eukaryota</taxon>
        <taxon>Fungi</taxon>
        <taxon>Dikarya</taxon>
        <taxon>Ascomycota</taxon>
        <taxon>Pezizomycotina</taxon>
        <taxon>Sordariomycetes</taxon>
        <taxon>Sordariomycetidae</taxon>
        <taxon>Sordariales</taxon>
        <taxon>Sordariaceae</taxon>
        <taxon>Neurospora</taxon>
    </lineage>
</organism>
<comment type="caution">
    <text evidence="2">The sequence shown here is derived from an EMBL/GenBank/DDBJ whole genome shotgun (WGS) entry which is preliminary data.</text>
</comment>
<dbReference type="EMBL" id="JAULSX010000002">
    <property type="protein sequence ID" value="KAK3496937.1"/>
    <property type="molecule type" value="Genomic_DNA"/>
</dbReference>
<sequence length="229" mass="24295">MRSSLGSQSAASDSWTSIKLYTSRHTKDRLPEYNDDDDESSAQVASIFSSSYSGDLASDIAECDLVTGTREMPYRAKSHGCSTETASSDQTFFAHEVMDCQETVATAPPLTTSQSLPKGPSLTASVLGQYSEVTAQPYVGNIPSWIEGAGFVGQLARPVVSEDSPTTKPPKSKQSISSSVGSDWAYVPSSPEQASLIAGSGGWCGEPDGRHLPRVSTLDLFEDPMPLSA</sequence>
<proteinExistence type="predicted"/>
<dbReference type="RefSeq" id="XP_062695201.1">
    <property type="nucleotide sequence ID" value="XM_062836779.1"/>
</dbReference>
<accession>A0AAJ0IBY5</accession>
<evidence type="ECO:0000313" key="3">
    <source>
        <dbReference type="Proteomes" id="UP001285908"/>
    </source>
</evidence>
<protein>
    <submittedName>
        <fullName evidence="2">Uncharacterized protein</fullName>
    </submittedName>
</protein>
<gene>
    <name evidence="2" type="ORF">B0T23DRAFT_373068</name>
</gene>
<keyword evidence="3" id="KW-1185">Reference proteome</keyword>
<name>A0AAJ0IBY5_9PEZI</name>
<dbReference type="AlphaFoldDB" id="A0AAJ0IBY5"/>
<dbReference type="Proteomes" id="UP001285908">
    <property type="component" value="Unassembled WGS sequence"/>
</dbReference>
<reference evidence="2 3" key="1">
    <citation type="journal article" date="2023" name="Mol. Phylogenet. Evol.">
        <title>Genome-scale phylogeny and comparative genomics of the fungal order Sordariales.</title>
        <authorList>
            <person name="Hensen N."/>
            <person name="Bonometti L."/>
            <person name="Westerberg I."/>
            <person name="Brannstrom I.O."/>
            <person name="Guillou S."/>
            <person name="Cros-Aarteil S."/>
            <person name="Calhoun S."/>
            <person name="Haridas S."/>
            <person name="Kuo A."/>
            <person name="Mondo S."/>
            <person name="Pangilinan J."/>
            <person name="Riley R."/>
            <person name="LaButti K."/>
            <person name="Andreopoulos B."/>
            <person name="Lipzen A."/>
            <person name="Chen C."/>
            <person name="Yan M."/>
            <person name="Daum C."/>
            <person name="Ng V."/>
            <person name="Clum A."/>
            <person name="Steindorff A."/>
            <person name="Ohm R.A."/>
            <person name="Martin F."/>
            <person name="Silar P."/>
            <person name="Natvig D.O."/>
            <person name="Lalanne C."/>
            <person name="Gautier V."/>
            <person name="Ament-Velasquez S.L."/>
            <person name="Kruys A."/>
            <person name="Hutchinson M.I."/>
            <person name="Powell A.J."/>
            <person name="Barry K."/>
            <person name="Miller A.N."/>
            <person name="Grigoriev I.V."/>
            <person name="Debuchy R."/>
            <person name="Gladieux P."/>
            <person name="Hiltunen Thoren M."/>
            <person name="Johannesson H."/>
        </authorList>
    </citation>
    <scope>NUCLEOTIDE SEQUENCE [LARGE SCALE GENOMIC DNA]</scope>
    <source>
        <strain evidence="2 3">FGSC 10403</strain>
    </source>
</reference>
<evidence type="ECO:0000256" key="1">
    <source>
        <dbReference type="SAM" id="MobiDB-lite"/>
    </source>
</evidence>
<evidence type="ECO:0000313" key="2">
    <source>
        <dbReference type="EMBL" id="KAK3496937.1"/>
    </source>
</evidence>